<evidence type="ECO:0000256" key="1">
    <source>
        <dbReference type="SAM" id="MobiDB-lite"/>
    </source>
</evidence>
<accession>A0AAD4GRD1</accession>
<evidence type="ECO:0000313" key="2">
    <source>
        <dbReference type="EMBL" id="KAF9886406.1"/>
    </source>
</evidence>
<evidence type="ECO:0008006" key="4">
    <source>
        <dbReference type="Google" id="ProtNLM"/>
    </source>
</evidence>
<feature type="region of interest" description="Disordered" evidence="1">
    <location>
        <begin position="21"/>
        <end position="52"/>
    </location>
</feature>
<proteinExistence type="predicted"/>
<reference evidence="2" key="1">
    <citation type="journal article" date="2019" name="Beilstein J. Org. Chem.">
        <title>Nanangenines: drimane sesquiterpenoids as the dominant metabolite cohort of a novel Australian fungus, Aspergillus nanangensis.</title>
        <authorList>
            <person name="Lacey H.J."/>
            <person name="Gilchrist C.L.M."/>
            <person name="Crombie A."/>
            <person name="Kalaitzis J.A."/>
            <person name="Vuong D."/>
            <person name="Rutledge P.J."/>
            <person name="Turner P."/>
            <person name="Pitt J.I."/>
            <person name="Lacey E."/>
            <person name="Chooi Y.H."/>
            <person name="Piggott A.M."/>
        </authorList>
    </citation>
    <scope>NUCLEOTIDE SEQUENCE</scope>
    <source>
        <strain evidence="2">MST-FP2251</strain>
    </source>
</reference>
<evidence type="ECO:0000313" key="3">
    <source>
        <dbReference type="Proteomes" id="UP001194746"/>
    </source>
</evidence>
<protein>
    <recommendedName>
        <fullName evidence="4">Hemagglutinin protein</fullName>
    </recommendedName>
</protein>
<feature type="region of interest" description="Disordered" evidence="1">
    <location>
        <begin position="138"/>
        <end position="166"/>
    </location>
</feature>
<reference evidence="2" key="2">
    <citation type="submission" date="2020-02" db="EMBL/GenBank/DDBJ databases">
        <authorList>
            <person name="Gilchrist C.L.M."/>
            <person name="Chooi Y.-H."/>
        </authorList>
    </citation>
    <scope>NUCLEOTIDE SEQUENCE</scope>
    <source>
        <strain evidence="2">MST-FP2251</strain>
    </source>
</reference>
<keyword evidence="3" id="KW-1185">Reference proteome</keyword>
<gene>
    <name evidence="2" type="ORF">FE257_011438</name>
</gene>
<dbReference type="Proteomes" id="UP001194746">
    <property type="component" value="Unassembled WGS sequence"/>
</dbReference>
<comment type="caution">
    <text evidence="2">The sequence shown here is derived from an EMBL/GenBank/DDBJ whole genome shotgun (WGS) entry which is preliminary data.</text>
</comment>
<name>A0AAD4GRD1_ASPNN</name>
<sequence length="368" mass="39375">MSSSQRMGMYTVPPVTPKVAGVLPTNSPGLHPASFPRQSYDMGPTDSQPSYSRSPLVDHAISYEDESAYASPPSAYMIPNTPQGLDDYCALPWTKAAWNPNLNMSRGSSISGALFPDHEAEGTVHQPTYTTYMFSGQGTPSTDPSMTLPETQGTDRTLPTPTTRSQQMGLSGLATMPEAISGLTPPQDFRIAQTWPTKAGGSNNVRGMQPAFSSGPMSRTKWLPPSTHDLMFGLMPMPSTGTTSPLMHACGGFTGLESVEGSGGDDFRDSQTRITRPFSRDSTNGRLTRINEYSSDIYGYSSSEKKKCSNTGDAGVAATLINGLPYTRPKPLEQPFPTPVIGGFQELPITVTREHQTPASALSNAGGF</sequence>
<organism evidence="2 3">
    <name type="scientific">Aspergillus nanangensis</name>
    <dbReference type="NCBI Taxonomy" id="2582783"/>
    <lineage>
        <taxon>Eukaryota</taxon>
        <taxon>Fungi</taxon>
        <taxon>Dikarya</taxon>
        <taxon>Ascomycota</taxon>
        <taxon>Pezizomycotina</taxon>
        <taxon>Eurotiomycetes</taxon>
        <taxon>Eurotiomycetidae</taxon>
        <taxon>Eurotiales</taxon>
        <taxon>Aspergillaceae</taxon>
        <taxon>Aspergillus</taxon>
        <taxon>Aspergillus subgen. Circumdati</taxon>
    </lineage>
</organism>
<dbReference type="EMBL" id="VCAU01000077">
    <property type="protein sequence ID" value="KAF9886406.1"/>
    <property type="molecule type" value="Genomic_DNA"/>
</dbReference>
<dbReference type="AlphaFoldDB" id="A0AAD4GRD1"/>